<proteinExistence type="predicted"/>
<evidence type="ECO:0008006" key="6">
    <source>
        <dbReference type="Google" id="ProtNLM"/>
    </source>
</evidence>
<evidence type="ECO:0000256" key="1">
    <source>
        <dbReference type="ARBA" id="ARBA00022630"/>
    </source>
</evidence>
<evidence type="ECO:0000256" key="3">
    <source>
        <dbReference type="ARBA" id="ARBA00023002"/>
    </source>
</evidence>
<dbReference type="GO" id="GO:0004499">
    <property type="term" value="F:N,N-dimethylaniline monooxygenase activity"/>
    <property type="evidence" value="ECO:0007669"/>
    <property type="project" value="InterPro"/>
</dbReference>
<sequence length="620" mass="68810">MATLTASPHDIVLPHFKKHETVVSEKEVASPEKITRKWLTSFESALSAPSTNDLKALIVEGEESWWRDHLALSWDLRTLRGQSNITNFLGSRMAKVQMHNLKLQEDGKFKPGMQHPIEGLEWVESMFSFDTAQGSGKGMLRLVCTPNGTWKAHMLYTVLLELKGVPEIACYHRPHGGNNSLKGGAVEGNWYERRERQKEFVDEEPTVLVIGAGQSGLNMGARLQALGMSCLIIDKNERVGDNWRHRYRTLVTHDPVQYTHMAYMKFPDNWPLFTPKDKLADWFEIYASAMELNIWLKTKIQSANFSDQTQSWTVDLTRGDGKTRTVKPSQVVFCTGHAGEPKIPTFPGQDSFKGTVYHGSQHLDATFQGDVKGKKVVVVGTGNSGHDISQNYYENGATVTMLQRAGTYVISAKTGLFMLHEGMYDEGGPPTEDADVAGQSLPIPVQFALNVGMTDKIKEAEKVSLEGLAKVGFKVDFGNDGSGIYRKYVTRGGGYYIDVGASQLIIDGKIKVEQSPDGIKCFEENALVLADGRKLDADVVVLATGFDNMRTTLRKALGDTVADRCKDVWDLDAEGEINAMWRPSGHPRLWFMGGSLALCRTYSRFVALQVKATEMGLTEA</sequence>
<dbReference type="InterPro" id="IPR050982">
    <property type="entry name" value="Auxin_biosynth/cation_transpt"/>
</dbReference>
<reference evidence="4" key="1">
    <citation type="submission" date="2023-08" db="EMBL/GenBank/DDBJ databases">
        <title>Black Yeasts Isolated from many extreme environments.</title>
        <authorList>
            <person name="Coleine C."/>
            <person name="Stajich J.E."/>
            <person name="Selbmann L."/>
        </authorList>
    </citation>
    <scope>NUCLEOTIDE SEQUENCE</scope>
    <source>
        <strain evidence="4">CCFEE 5810</strain>
    </source>
</reference>
<dbReference type="InterPro" id="IPR020946">
    <property type="entry name" value="Flavin_mOase-like"/>
</dbReference>
<dbReference type="Gene3D" id="3.50.50.60">
    <property type="entry name" value="FAD/NAD(P)-binding domain"/>
    <property type="match status" value="2"/>
</dbReference>
<dbReference type="GO" id="GO:0050661">
    <property type="term" value="F:NADP binding"/>
    <property type="evidence" value="ECO:0007669"/>
    <property type="project" value="InterPro"/>
</dbReference>
<dbReference type="Pfam" id="PF00743">
    <property type="entry name" value="FMO-like"/>
    <property type="match status" value="1"/>
</dbReference>
<dbReference type="PRINTS" id="PR00411">
    <property type="entry name" value="PNDRDTASEI"/>
</dbReference>
<dbReference type="EMBL" id="JAVRQU010000020">
    <property type="protein sequence ID" value="KAK5692000.1"/>
    <property type="molecule type" value="Genomic_DNA"/>
</dbReference>
<dbReference type="GO" id="GO:0050660">
    <property type="term" value="F:flavin adenine dinucleotide binding"/>
    <property type="evidence" value="ECO:0007669"/>
    <property type="project" value="InterPro"/>
</dbReference>
<organism evidence="4 5">
    <name type="scientific">Elasticomyces elasticus</name>
    <dbReference type="NCBI Taxonomy" id="574655"/>
    <lineage>
        <taxon>Eukaryota</taxon>
        <taxon>Fungi</taxon>
        <taxon>Dikarya</taxon>
        <taxon>Ascomycota</taxon>
        <taxon>Pezizomycotina</taxon>
        <taxon>Dothideomycetes</taxon>
        <taxon>Dothideomycetidae</taxon>
        <taxon>Mycosphaerellales</taxon>
        <taxon>Teratosphaeriaceae</taxon>
        <taxon>Elasticomyces</taxon>
    </lineage>
</organism>
<keyword evidence="3" id="KW-0560">Oxidoreductase</keyword>
<evidence type="ECO:0000313" key="4">
    <source>
        <dbReference type="EMBL" id="KAK5692000.1"/>
    </source>
</evidence>
<protein>
    <recommendedName>
        <fullName evidence="6">FAD/NAD(P)-binding domain-containing protein</fullName>
    </recommendedName>
</protein>
<accession>A0AAN7W2K5</accession>
<keyword evidence="1" id="KW-0285">Flavoprotein</keyword>
<evidence type="ECO:0000256" key="2">
    <source>
        <dbReference type="ARBA" id="ARBA00022827"/>
    </source>
</evidence>
<dbReference type="Proteomes" id="UP001310594">
    <property type="component" value="Unassembled WGS sequence"/>
</dbReference>
<dbReference type="PANTHER" id="PTHR43539">
    <property type="entry name" value="FLAVIN-BINDING MONOOXYGENASE-LIKE PROTEIN (AFU_ORTHOLOGUE AFUA_4G09220)"/>
    <property type="match status" value="1"/>
</dbReference>
<dbReference type="SUPFAM" id="SSF51905">
    <property type="entry name" value="FAD/NAD(P)-binding domain"/>
    <property type="match status" value="2"/>
</dbReference>
<dbReference type="AlphaFoldDB" id="A0AAN7W2K5"/>
<dbReference type="PANTHER" id="PTHR43539:SF24">
    <property type="entry name" value="FAD_NAD(P)-BINDING DOMAIN-CONTAINING PROTEIN-RELATED"/>
    <property type="match status" value="1"/>
</dbReference>
<comment type="caution">
    <text evidence="4">The sequence shown here is derived from an EMBL/GenBank/DDBJ whole genome shotgun (WGS) entry which is preliminary data.</text>
</comment>
<keyword evidence="2" id="KW-0274">FAD</keyword>
<name>A0AAN7W2K5_9PEZI</name>
<dbReference type="InterPro" id="IPR036188">
    <property type="entry name" value="FAD/NAD-bd_sf"/>
</dbReference>
<evidence type="ECO:0000313" key="5">
    <source>
        <dbReference type="Proteomes" id="UP001310594"/>
    </source>
</evidence>
<gene>
    <name evidence="4" type="ORF">LTR97_011171</name>
</gene>